<dbReference type="SUPFAM" id="SSF56112">
    <property type="entry name" value="Protein kinase-like (PK-like)"/>
    <property type="match status" value="1"/>
</dbReference>
<keyword evidence="3" id="KW-0418">Kinase</keyword>
<feature type="region of interest" description="Disordered" evidence="1">
    <location>
        <begin position="317"/>
        <end position="592"/>
    </location>
</feature>
<protein>
    <submittedName>
        <fullName evidence="3">Aminoglycoside phosphotransferase (APT) family kinase protein</fullName>
    </submittedName>
</protein>
<sequence length="592" mass="63104">MRWTSMELAALATAAVPGLSPTGVAAAADDARDFTSAVVIDSEGHRWRIRSPQHQEAAMRLETELQVLRGFSTGIRAELPFRVPSVAGAVRRGEMRTFVYNHLPGTSFELSELAQQSPTVIEDIGRTIAAIHDLDEAVVDNADLPRYSAERYRQRRLNELDQAATTGEIPALLLRRWEHAMEDRELWRFTPAVTHGDLHEDSLLIEGERVMAVTGWTDLHSGDPADDFAWLTAAGDVEFTEKVLAAYRRHRTGEVDEHLMRRAALTAEFALAQWLVRGHASENPEMIAEAKSLLEQLKVDIETYGGQPIALTPLEGEEPAAAAEVQDSRPVARAGAAATVADTGEWAESGEDDDEPAVITDAGAEQTGQDRGHHPDHDSDSDHVHHQGASEDDGATGKVPAFAARPLPGDEPTGSIPVVSDQRVAHQPPTDQPVADQAAAYEPLPERIFEEEDEGDLPIHPDAASERRAKEKHFFPGVGSASSAASTGSASSAQSARSAQSAQSAASAQSVAPAQSQAATDSADPAQSAAPVADDYPQSDEASASPGSPESPDSPGSPDSPASADSASSPETDEHGDESIYQRHPGLRPPTG</sequence>
<proteinExistence type="predicted"/>
<dbReference type="GO" id="GO:0016301">
    <property type="term" value="F:kinase activity"/>
    <property type="evidence" value="ECO:0007669"/>
    <property type="project" value="UniProtKB-KW"/>
</dbReference>
<keyword evidence="3" id="KW-0808">Transferase</keyword>
<gene>
    <name evidence="3" type="ORF">HNR24_001422</name>
</gene>
<name>A0A839FPN2_9MICC</name>
<evidence type="ECO:0000256" key="1">
    <source>
        <dbReference type="SAM" id="MobiDB-lite"/>
    </source>
</evidence>
<evidence type="ECO:0000313" key="3">
    <source>
        <dbReference type="EMBL" id="MBA8921489.1"/>
    </source>
</evidence>
<dbReference type="InterPro" id="IPR011009">
    <property type="entry name" value="Kinase-like_dom_sf"/>
</dbReference>
<feature type="compositionally biased region" description="Basic and acidic residues" evidence="1">
    <location>
        <begin position="368"/>
        <end position="389"/>
    </location>
</feature>
<feature type="domain" description="Aminoglycoside phosphotransferase" evidence="2">
    <location>
        <begin position="38"/>
        <end position="252"/>
    </location>
</feature>
<organism evidence="3 4">
    <name type="scientific">Nesterenkonia jeotgali</name>
    <dbReference type="NCBI Taxonomy" id="317018"/>
    <lineage>
        <taxon>Bacteria</taxon>
        <taxon>Bacillati</taxon>
        <taxon>Actinomycetota</taxon>
        <taxon>Actinomycetes</taxon>
        <taxon>Micrococcales</taxon>
        <taxon>Micrococcaceae</taxon>
        <taxon>Nesterenkonia</taxon>
    </lineage>
</organism>
<dbReference type="InterPro" id="IPR002575">
    <property type="entry name" value="Aminoglycoside_PTrfase"/>
</dbReference>
<comment type="caution">
    <text evidence="3">The sequence shown here is derived from an EMBL/GenBank/DDBJ whole genome shotgun (WGS) entry which is preliminary data.</text>
</comment>
<evidence type="ECO:0000313" key="4">
    <source>
        <dbReference type="Proteomes" id="UP000546252"/>
    </source>
</evidence>
<accession>A0A839FPN2</accession>
<feature type="compositionally biased region" description="Low complexity" evidence="1">
    <location>
        <begin position="331"/>
        <end position="344"/>
    </location>
</feature>
<reference evidence="3 4" key="1">
    <citation type="submission" date="2020-08" db="EMBL/GenBank/DDBJ databases">
        <title>Sequencing the genomes of 1000 actinobacteria strains.</title>
        <authorList>
            <person name="Klenk H.-P."/>
        </authorList>
    </citation>
    <scope>NUCLEOTIDE SEQUENCE [LARGE SCALE GENOMIC DNA]</scope>
    <source>
        <strain evidence="3 4">DSM 19081</strain>
    </source>
</reference>
<dbReference type="AlphaFoldDB" id="A0A839FPN2"/>
<feature type="compositionally biased region" description="Basic and acidic residues" evidence="1">
    <location>
        <begin position="457"/>
        <end position="474"/>
    </location>
</feature>
<dbReference type="EMBL" id="JACJIH010000001">
    <property type="protein sequence ID" value="MBA8921489.1"/>
    <property type="molecule type" value="Genomic_DNA"/>
</dbReference>
<dbReference type="Gene3D" id="3.90.1200.10">
    <property type="match status" value="1"/>
</dbReference>
<evidence type="ECO:0000259" key="2">
    <source>
        <dbReference type="Pfam" id="PF01636"/>
    </source>
</evidence>
<dbReference type="Pfam" id="PF01636">
    <property type="entry name" value="APH"/>
    <property type="match status" value="1"/>
</dbReference>
<dbReference type="Proteomes" id="UP000546252">
    <property type="component" value="Unassembled WGS sequence"/>
</dbReference>
<dbReference type="RefSeq" id="WP_310735402.1">
    <property type="nucleotide sequence ID" value="NZ_BAAAKT010000004.1"/>
</dbReference>
<feature type="compositionally biased region" description="Low complexity" evidence="1">
    <location>
        <begin position="480"/>
        <end position="519"/>
    </location>
</feature>
<feature type="compositionally biased region" description="Low complexity" evidence="1">
    <location>
        <begin position="539"/>
        <end position="570"/>
    </location>
</feature>